<gene>
    <name evidence="2" type="ORF">LC586_24770</name>
</gene>
<reference evidence="2 3" key="1">
    <citation type="journal article" date="2021" name="Microorganisms">
        <title>Genome Evolution of Filamentous Cyanobacterium Nostoc Species: From Facultative Symbiosis to Free Living.</title>
        <authorList>
            <person name="Huo D."/>
            <person name="Li H."/>
            <person name="Cai F."/>
            <person name="Guo X."/>
            <person name="Qiao Z."/>
            <person name="Wang W."/>
            <person name="Yu G."/>
            <person name="Li R."/>
        </authorList>
    </citation>
    <scope>NUCLEOTIDE SEQUENCE [LARGE SCALE GENOMIC DNA]</scope>
    <source>
        <strain evidence="2 3">CHAB 5714</strain>
    </source>
</reference>
<dbReference type="RefSeq" id="WP_229487281.1">
    <property type="nucleotide sequence ID" value="NZ_JAIVFQ010000048.1"/>
</dbReference>
<evidence type="ECO:0000256" key="1">
    <source>
        <dbReference type="SAM" id="Phobius"/>
    </source>
</evidence>
<dbReference type="EMBL" id="JAIVFQ010000048">
    <property type="protein sequence ID" value="MCC5602318.1"/>
    <property type="molecule type" value="Genomic_DNA"/>
</dbReference>
<name>A0ABS8IDM6_9NOSO</name>
<keyword evidence="3" id="KW-1185">Reference proteome</keyword>
<sequence>MSDLIYPTLDLFLYALKTSLNTTDAETQKNKAAFLDQLPSDTQFNDPDIETEYLEITHPTQINFISQNKTLEGYYYAVRLNDTYGLQIDSSINNQTETQPAKSFAILKTEIEQKLNKELATIGKTWLLSGWLPENSSQNPEDIAKDCYYALFKDTYWQPEKGNFLGGKVFEVGRSGNINQSREKVTTHSNNHEHHVIISIYPHRESAEKAAEFYKDWMGLFCYRSKISWAYWQSRLVKESLLNHYKQIEENRKITNQSNSRQEKQNITTSRKILNNVDNILQQYTIDLLNLSFQKQIIEINLSNYQIRLALIKEKAGQNNQLDFLEKFSELANKKYLPQITKDIENMQLGLQLLEDTINATRSRIEVEKSERERNFQELVAVAGAGIATVSLVRETAKDCKDIFKKVDFFCNYPLSASLIVGIIVSFMVWWLRKRLR</sequence>
<keyword evidence="1" id="KW-1133">Transmembrane helix</keyword>
<keyword evidence="1" id="KW-0472">Membrane</keyword>
<accession>A0ABS8IDM6</accession>
<keyword evidence="1" id="KW-0812">Transmembrane</keyword>
<evidence type="ECO:0000313" key="3">
    <source>
        <dbReference type="Proteomes" id="UP001199525"/>
    </source>
</evidence>
<comment type="caution">
    <text evidence="2">The sequence shown here is derived from an EMBL/GenBank/DDBJ whole genome shotgun (WGS) entry which is preliminary data.</text>
</comment>
<dbReference type="Proteomes" id="UP001199525">
    <property type="component" value="Unassembled WGS sequence"/>
</dbReference>
<feature type="transmembrane region" description="Helical" evidence="1">
    <location>
        <begin position="413"/>
        <end position="432"/>
    </location>
</feature>
<proteinExistence type="predicted"/>
<evidence type="ECO:0000313" key="2">
    <source>
        <dbReference type="EMBL" id="MCC5602318.1"/>
    </source>
</evidence>
<protein>
    <submittedName>
        <fullName evidence="2">Uncharacterized protein</fullName>
    </submittedName>
</protein>
<organism evidence="2 3">
    <name type="scientific">Nostoc favosum CHAB5714</name>
    <dbReference type="NCBI Taxonomy" id="2780399"/>
    <lineage>
        <taxon>Bacteria</taxon>
        <taxon>Bacillati</taxon>
        <taxon>Cyanobacteriota</taxon>
        <taxon>Cyanophyceae</taxon>
        <taxon>Nostocales</taxon>
        <taxon>Nostocaceae</taxon>
        <taxon>Nostoc</taxon>
        <taxon>Nostoc favosum</taxon>
    </lineage>
</organism>